<dbReference type="Pfam" id="PF01987">
    <property type="entry name" value="AIM24"/>
    <property type="match status" value="1"/>
</dbReference>
<evidence type="ECO:0000313" key="3">
    <source>
        <dbReference type="Proteomes" id="UP000234335"/>
    </source>
</evidence>
<evidence type="ECO:0000313" key="4">
    <source>
        <dbReference type="Proteomes" id="UP000255124"/>
    </source>
</evidence>
<keyword evidence="3" id="KW-1185">Reference proteome</keyword>
<organism evidence="1 3">
    <name type="scientific">Anaerococcus octavius</name>
    <dbReference type="NCBI Taxonomy" id="54007"/>
    <lineage>
        <taxon>Bacteria</taxon>
        <taxon>Bacillati</taxon>
        <taxon>Bacillota</taxon>
        <taxon>Tissierellia</taxon>
        <taxon>Tissierellales</taxon>
        <taxon>Peptoniphilaceae</taxon>
        <taxon>Anaerococcus</taxon>
    </lineage>
</organism>
<dbReference type="SUPFAM" id="SSF51219">
    <property type="entry name" value="TRAP-like"/>
    <property type="match status" value="1"/>
</dbReference>
<gene>
    <name evidence="1" type="ORF">CYJ34_02525</name>
    <name evidence="2" type="ORF">NCTC9810_01631</name>
</gene>
<dbReference type="RefSeq" id="WP_101539762.1">
    <property type="nucleotide sequence ID" value="NZ_CALTZC010000006.1"/>
</dbReference>
<proteinExistence type="predicted"/>
<dbReference type="PANTHER" id="PTHR38074">
    <property type="entry name" value="ALTERED INHERITANCE OF MITOCHONDRIA PROTEIN 24, MITOCHONDRIAL"/>
    <property type="match status" value="1"/>
</dbReference>
<dbReference type="OrthoDB" id="9779518at2"/>
<reference evidence="1 3" key="1">
    <citation type="submission" date="2017-12" db="EMBL/GenBank/DDBJ databases">
        <title>Phylogenetic diversity of female urinary microbiome.</title>
        <authorList>
            <person name="Thomas-White K."/>
            <person name="Wolfe A.J."/>
        </authorList>
    </citation>
    <scope>NUCLEOTIDE SEQUENCE [LARGE SCALE GENOMIC DNA]</scope>
    <source>
        <strain evidence="1 3">UMB0119</strain>
    </source>
</reference>
<accession>A0A2I1MBU0</accession>
<dbReference type="Gene3D" id="3.60.160.10">
    <property type="entry name" value="Mitochondrial biogenesis AIM24"/>
    <property type="match status" value="1"/>
</dbReference>
<dbReference type="Proteomes" id="UP000255124">
    <property type="component" value="Unassembled WGS sequence"/>
</dbReference>
<protein>
    <submittedName>
        <fullName evidence="2">Protein of uncharacterized function DUF124</fullName>
    </submittedName>
    <submittedName>
        <fullName evidence="1">Transcriptional regulator</fullName>
    </submittedName>
</protein>
<dbReference type="PANTHER" id="PTHR38074:SF1">
    <property type="entry name" value="ALTERED INHERITANCE OF MITOCHONDRIA PROTEIN 24, MITOCHONDRIAL"/>
    <property type="match status" value="1"/>
</dbReference>
<evidence type="ECO:0000313" key="1">
    <source>
        <dbReference type="EMBL" id="PKZ17603.1"/>
    </source>
</evidence>
<reference evidence="2 4" key="2">
    <citation type="submission" date="2018-06" db="EMBL/GenBank/DDBJ databases">
        <authorList>
            <consortium name="Pathogen Informatics"/>
            <person name="Doyle S."/>
        </authorList>
    </citation>
    <scope>NUCLEOTIDE SEQUENCE [LARGE SCALE GENOMIC DNA]</scope>
    <source>
        <strain evidence="2 4">NCTC9810</strain>
    </source>
</reference>
<sequence>MFKINNFLDNDDILITDQMGSLKVAEYKRDLSVTKETAQKEYFAAQMGVRLKQLICDLSQSPVTLQQGAMQWMVGDVNAGTGIKGVGDFFSKSLRSSVTNESAIKPEYHGTGMVVLEPTYKYIILLDVEKWNGGLVLEDGYFLACESSLDHKTVARSSVSSAVAGGEGLFNLGLFGQGIVALESPVARNELIEVELEDDELRIDGSFAVAWSSSLKFTVERTTKSLIGSAASGEGLVNVYRGSGKVLMAPVDI</sequence>
<evidence type="ECO:0000313" key="2">
    <source>
        <dbReference type="EMBL" id="SUU93280.1"/>
    </source>
</evidence>
<dbReference type="InterPro" id="IPR036983">
    <property type="entry name" value="AIM24_sf"/>
</dbReference>
<dbReference type="EMBL" id="PKGS01000001">
    <property type="protein sequence ID" value="PKZ17603.1"/>
    <property type="molecule type" value="Genomic_DNA"/>
</dbReference>
<name>A0A2I1MBU0_9FIRM</name>
<dbReference type="EMBL" id="UFTA01000002">
    <property type="protein sequence ID" value="SUU93280.1"/>
    <property type="molecule type" value="Genomic_DNA"/>
</dbReference>
<dbReference type="InterPro" id="IPR016031">
    <property type="entry name" value="Trp_RNA-bd_attenuator-like_dom"/>
</dbReference>
<dbReference type="InterPro" id="IPR002838">
    <property type="entry name" value="AIM24"/>
</dbReference>
<dbReference type="Proteomes" id="UP000234335">
    <property type="component" value="Unassembled WGS sequence"/>
</dbReference>
<dbReference type="AlphaFoldDB" id="A0A2I1MBU0"/>